<evidence type="ECO:0000256" key="5">
    <source>
        <dbReference type="ARBA" id="ARBA00022448"/>
    </source>
</evidence>
<keyword evidence="6" id="KW-1003">Cell membrane</keyword>
<keyword evidence="11 13" id="KW-0472">Membrane</keyword>
<dbReference type="Pfam" id="PF02472">
    <property type="entry name" value="ExbD"/>
    <property type="match status" value="1"/>
</dbReference>
<dbReference type="GO" id="GO:0022857">
    <property type="term" value="F:transmembrane transporter activity"/>
    <property type="evidence" value="ECO:0007669"/>
    <property type="project" value="InterPro"/>
</dbReference>
<dbReference type="EMBL" id="CP048836">
    <property type="protein sequence ID" value="QID19711.1"/>
    <property type="molecule type" value="Genomic_DNA"/>
</dbReference>
<dbReference type="Proteomes" id="UP000501991">
    <property type="component" value="Chromosome"/>
</dbReference>
<evidence type="ECO:0000256" key="12">
    <source>
        <dbReference type="RuleBase" id="RU003879"/>
    </source>
</evidence>
<evidence type="ECO:0000256" key="10">
    <source>
        <dbReference type="ARBA" id="ARBA00022989"/>
    </source>
</evidence>
<protein>
    <submittedName>
        <fullName evidence="14">Biopolymer transporter ExbD</fullName>
    </submittedName>
</protein>
<dbReference type="PANTHER" id="PTHR30558:SF12">
    <property type="entry name" value="BIOPOLYMER TRANSPORT PROTEIN EXBD"/>
    <property type="match status" value="1"/>
</dbReference>
<organism evidence="14 15">
    <name type="scientific">Nitrogeniibacter mangrovi</name>
    <dbReference type="NCBI Taxonomy" id="2016596"/>
    <lineage>
        <taxon>Bacteria</taxon>
        <taxon>Pseudomonadati</taxon>
        <taxon>Pseudomonadota</taxon>
        <taxon>Betaproteobacteria</taxon>
        <taxon>Rhodocyclales</taxon>
        <taxon>Zoogloeaceae</taxon>
        <taxon>Nitrogeniibacter</taxon>
    </lineage>
</organism>
<proteinExistence type="inferred from homology"/>
<feature type="transmembrane region" description="Helical" evidence="13">
    <location>
        <begin position="20"/>
        <end position="41"/>
    </location>
</feature>
<comment type="subunit">
    <text evidence="4">The accessory proteins ExbB and ExbD seem to form a complex with TonB.</text>
</comment>
<evidence type="ECO:0000256" key="3">
    <source>
        <dbReference type="ARBA" id="ARBA00005811"/>
    </source>
</evidence>
<comment type="function">
    <text evidence="1">Involved in the TonB-dependent energy-dependent transport of various receptor-bound substrates.</text>
</comment>
<evidence type="ECO:0000256" key="4">
    <source>
        <dbReference type="ARBA" id="ARBA00011471"/>
    </source>
</evidence>
<comment type="subcellular location">
    <subcellularLocation>
        <location evidence="2">Cell inner membrane</location>
        <topology evidence="2">Single-pass type II membrane protein</topology>
    </subcellularLocation>
    <subcellularLocation>
        <location evidence="12">Cell membrane</location>
        <topology evidence="12">Single-pass type II membrane protein</topology>
    </subcellularLocation>
</comment>
<keyword evidence="9 12" id="KW-0653">Protein transport</keyword>
<accession>A0A6C1B7M7</accession>
<evidence type="ECO:0000313" key="14">
    <source>
        <dbReference type="EMBL" id="QID19711.1"/>
    </source>
</evidence>
<evidence type="ECO:0000256" key="8">
    <source>
        <dbReference type="ARBA" id="ARBA00022692"/>
    </source>
</evidence>
<evidence type="ECO:0000256" key="9">
    <source>
        <dbReference type="ARBA" id="ARBA00022927"/>
    </source>
</evidence>
<comment type="similarity">
    <text evidence="3 12">Belongs to the ExbD/TolR family.</text>
</comment>
<dbReference type="KEGG" id="azq:G3580_03820"/>
<dbReference type="RefSeq" id="WP_173768576.1">
    <property type="nucleotide sequence ID" value="NZ_CP048836.1"/>
</dbReference>
<keyword evidence="5 12" id="KW-0813">Transport</keyword>
<evidence type="ECO:0000313" key="15">
    <source>
        <dbReference type="Proteomes" id="UP000501991"/>
    </source>
</evidence>
<dbReference type="PANTHER" id="PTHR30558">
    <property type="entry name" value="EXBD MEMBRANE COMPONENT OF PMF-DRIVEN MACROMOLECULE IMPORT SYSTEM"/>
    <property type="match status" value="1"/>
</dbReference>
<keyword evidence="7" id="KW-0997">Cell inner membrane</keyword>
<keyword evidence="8 12" id="KW-0812">Transmembrane</keyword>
<evidence type="ECO:0000256" key="2">
    <source>
        <dbReference type="ARBA" id="ARBA00004249"/>
    </source>
</evidence>
<dbReference type="Gene3D" id="3.30.420.270">
    <property type="match status" value="1"/>
</dbReference>
<name>A0A6C1B7M7_9RHOO</name>
<dbReference type="AlphaFoldDB" id="A0A6C1B7M7"/>
<evidence type="ECO:0000256" key="1">
    <source>
        <dbReference type="ARBA" id="ARBA00003540"/>
    </source>
</evidence>
<dbReference type="GO" id="GO:0015031">
    <property type="term" value="P:protein transport"/>
    <property type="evidence" value="ECO:0007669"/>
    <property type="project" value="UniProtKB-KW"/>
</dbReference>
<evidence type="ECO:0000256" key="6">
    <source>
        <dbReference type="ARBA" id="ARBA00022475"/>
    </source>
</evidence>
<dbReference type="GO" id="GO:0005886">
    <property type="term" value="C:plasma membrane"/>
    <property type="evidence" value="ECO:0007669"/>
    <property type="project" value="UniProtKB-SubCell"/>
</dbReference>
<gene>
    <name evidence="14" type="ORF">G3580_03820</name>
</gene>
<keyword evidence="15" id="KW-1185">Reference proteome</keyword>
<keyword evidence="10 13" id="KW-1133">Transmembrane helix</keyword>
<reference evidence="14 15" key="1">
    <citation type="submission" date="2020-02" db="EMBL/GenBank/DDBJ databases">
        <title>Nitrogenibacter mangrovi gen. nov., sp. nov. isolated from mangrove sediment, a denitrifying betaproteobacterium.</title>
        <authorList>
            <person name="Liao H."/>
            <person name="Tian Y."/>
        </authorList>
    </citation>
    <scope>NUCLEOTIDE SEQUENCE [LARGE SCALE GENOMIC DNA]</scope>
    <source>
        <strain evidence="14 15">M9-3-2</strain>
    </source>
</reference>
<evidence type="ECO:0000256" key="11">
    <source>
        <dbReference type="ARBA" id="ARBA00023136"/>
    </source>
</evidence>
<evidence type="ECO:0000256" key="13">
    <source>
        <dbReference type="SAM" id="Phobius"/>
    </source>
</evidence>
<evidence type="ECO:0000256" key="7">
    <source>
        <dbReference type="ARBA" id="ARBA00022519"/>
    </source>
</evidence>
<dbReference type="InterPro" id="IPR003400">
    <property type="entry name" value="ExbD"/>
</dbReference>
<sequence length="148" mass="16205">MAFGGFGNEDQHAPMSEINTTPLVDVMLVLLIIFMITAPLLTHSVKIDLPSASNQPTEAKPDAITVSLDETGQLFWDDQPISEDELVQRLDTAATRTPQPEMHLRADRNTRYEAIARLMAEARQAGIEKLGFITVPEADTAAPPGKTH</sequence>